<gene>
    <name evidence="3" type="ORF">ASTO00021_LOCUS17197</name>
</gene>
<organism evidence="3">
    <name type="scientific">Aplanochytrium stocchinoi</name>
    <dbReference type="NCBI Taxonomy" id="215587"/>
    <lineage>
        <taxon>Eukaryota</taxon>
        <taxon>Sar</taxon>
        <taxon>Stramenopiles</taxon>
        <taxon>Bigyra</taxon>
        <taxon>Labyrinthulomycetes</taxon>
        <taxon>Thraustochytrida</taxon>
        <taxon>Thraustochytriidae</taxon>
        <taxon>Aplanochytrium</taxon>
    </lineage>
</organism>
<reference evidence="3" key="1">
    <citation type="submission" date="2021-01" db="EMBL/GenBank/DDBJ databases">
        <authorList>
            <person name="Corre E."/>
            <person name="Pelletier E."/>
            <person name="Niang G."/>
            <person name="Scheremetjew M."/>
            <person name="Finn R."/>
            <person name="Kale V."/>
            <person name="Holt S."/>
            <person name="Cochrane G."/>
            <person name="Meng A."/>
            <person name="Brown T."/>
            <person name="Cohen L."/>
        </authorList>
    </citation>
    <scope>NUCLEOTIDE SEQUENCE</scope>
    <source>
        <strain evidence="3">GSBS06</strain>
    </source>
</reference>
<sequence length="183" mass="20687">MNCFGSWRLPIRHVLRSNVTTRFLSQAHQERPTIRNRVKKVKPQLANMGWSLLALLLGGQVIYYSEQRKMAENEVKQLKEKQRTLGNTLKEDVVGPQATWMKPLLARFDVETSVLNQNIVANEVEKAIDQFLCKYDHDIADEIENPDAKSQSASDGHPKKLKLQLSPSETALATTSGNKTSMV</sequence>
<accession>A0A7S3PQX9</accession>
<feature type="coiled-coil region" evidence="1">
    <location>
        <begin position="61"/>
        <end position="88"/>
    </location>
</feature>
<feature type="region of interest" description="Disordered" evidence="2">
    <location>
        <begin position="146"/>
        <end position="183"/>
    </location>
</feature>
<protein>
    <submittedName>
        <fullName evidence="3">Uncharacterized protein</fullName>
    </submittedName>
</protein>
<dbReference type="AlphaFoldDB" id="A0A7S3PQX9"/>
<keyword evidence="1" id="KW-0175">Coiled coil</keyword>
<name>A0A7S3PQX9_9STRA</name>
<feature type="compositionally biased region" description="Polar residues" evidence="2">
    <location>
        <begin position="165"/>
        <end position="183"/>
    </location>
</feature>
<evidence type="ECO:0000256" key="2">
    <source>
        <dbReference type="SAM" id="MobiDB-lite"/>
    </source>
</evidence>
<evidence type="ECO:0000313" key="3">
    <source>
        <dbReference type="EMBL" id="CAE0447218.1"/>
    </source>
</evidence>
<proteinExistence type="predicted"/>
<evidence type="ECO:0000256" key="1">
    <source>
        <dbReference type="SAM" id="Coils"/>
    </source>
</evidence>
<dbReference type="EMBL" id="HBIN01022377">
    <property type="protein sequence ID" value="CAE0447218.1"/>
    <property type="molecule type" value="Transcribed_RNA"/>
</dbReference>